<keyword evidence="4" id="KW-0547">Nucleotide-binding</keyword>
<dbReference type="InterPro" id="IPR031167">
    <property type="entry name" value="G_OBG"/>
</dbReference>
<dbReference type="PIRSF" id="PIRSF038919">
    <property type="entry name" value="NOG1"/>
    <property type="match status" value="1"/>
</dbReference>
<dbReference type="Gene3D" id="3.40.50.300">
    <property type="entry name" value="P-loop containing nucleotide triphosphate hydrolases"/>
    <property type="match status" value="1"/>
</dbReference>
<evidence type="ECO:0000256" key="3">
    <source>
        <dbReference type="ARBA" id="ARBA00022517"/>
    </source>
</evidence>
<dbReference type="InterPro" id="IPR024926">
    <property type="entry name" value="NOG1"/>
</dbReference>
<dbReference type="PANTHER" id="PTHR45759">
    <property type="entry name" value="NUCLEOLAR GTP-BINDING PROTEIN 1"/>
    <property type="match status" value="1"/>
</dbReference>
<dbReference type="CDD" id="cd01897">
    <property type="entry name" value="NOG"/>
    <property type="match status" value="1"/>
</dbReference>
<dbReference type="Proteomes" id="UP000070544">
    <property type="component" value="Unassembled WGS sequence"/>
</dbReference>
<proteinExistence type="inferred from homology"/>
<dbReference type="Pfam" id="PF08155">
    <property type="entry name" value="NOGCT"/>
    <property type="match status" value="1"/>
</dbReference>
<keyword evidence="3 7" id="KW-0690">Ribosome biogenesis</keyword>
<evidence type="ECO:0000256" key="6">
    <source>
        <dbReference type="ARBA" id="ARBA00023242"/>
    </source>
</evidence>
<dbReference type="GO" id="GO:1902626">
    <property type="term" value="P:assembly of large subunit precursor of preribosome"/>
    <property type="evidence" value="ECO:0007669"/>
    <property type="project" value="EnsemblFungi"/>
</dbReference>
<dbReference type="GO" id="GO:0005737">
    <property type="term" value="C:cytoplasm"/>
    <property type="evidence" value="ECO:0007669"/>
    <property type="project" value="EnsemblFungi"/>
</dbReference>
<dbReference type="STRING" id="1344416.A0A139APA7"/>
<sequence length="660" mass="75871">MGSSFYNFKRIGIVPPASDFIDITLSKIQRKTPTVVHPGYHINRIRQFYMRKVKFAQDCFDERLTQILTDFPKLDEIHPFYADLLNVLYDRDHYKLALGQINQAKHLIDNVAKDYVRLLKFGDSLYRCKQLKRAALGRMCTIMKRQKDSLSYLEQVRQHMARLPSIDPNTRTLLVCGYPNVGKSSFMNKLTRAQVDVQPYAFTTKSLFVGHMDYKYLRWQVIDTPGILDHPLEERNTIEMQSITALAHLRACILFFIDLSEQCGYSVKQQVALFHSIKPLFANKPTMVIVNKIDVRRRSDLQGEEKELVDSMLSKDGVEHYELSCYTEEGVMDARNKACDVLLQSRVEMKVKQNKVGDDVLNRLHMAVPQARDDKERPAFIPDEIIEKRKKKEENAMEEDEETSVRKLEKDIELENGGPGVYNIDLKKLYLYKNPEWKHDVIPEIMDGHNVADFFDEDIEERLVMLEREEERLEAEGFYDEEAFMADSDDEALEQAVKEMFDRKKVNQINARLGATRKGLPRGAGPRAPNSEDFKAMLKERGASVDASRGRSIGAKKRGRDDSEMEVDEPAQESNAVTRSKSRLQSLVRSRSKGASAAREPSAMGLKNKKQKLDAEKLRNKAQTQRNLHGRQGDADRHVSVKLPKHLFAGKRGIGKTDRR</sequence>
<dbReference type="PRINTS" id="PR00326">
    <property type="entry name" value="GTP1OBG"/>
</dbReference>
<dbReference type="Gene3D" id="1.20.120.1190">
    <property type="match status" value="1"/>
</dbReference>
<dbReference type="Pfam" id="PF06858">
    <property type="entry name" value="NOG1"/>
    <property type="match status" value="1"/>
</dbReference>
<dbReference type="OMA" id="EWKNDVM"/>
<dbReference type="InterPro" id="IPR006073">
    <property type="entry name" value="GTP-bd"/>
</dbReference>
<reference evidence="10 11" key="1">
    <citation type="journal article" date="2015" name="Genome Biol. Evol.">
        <title>Phylogenomic analyses indicate that early fungi evolved digesting cell walls of algal ancestors of land plants.</title>
        <authorList>
            <person name="Chang Y."/>
            <person name="Wang S."/>
            <person name="Sekimoto S."/>
            <person name="Aerts A.L."/>
            <person name="Choi C."/>
            <person name="Clum A."/>
            <person name="LaButti K.M."/>
            <person name="Lindquist E.A."/>
            <person name="Yee Ngan C."/>
            <person name="Ohm R.A."/>
            <person name="Salamov A.A."/>
            <person name="Grigoriev I.V."/>
            <person name="Spatafora J.W."/>
            <person name="Berbee M.L."/>
        </authorList>
    </citation>
    <scope>NUCLEOTIDE SEQUENCE [LARGE SCALE GENOMIC DNA]</scope>
    <source>
        <strain evidence="10 11">JEL478</strain>
    </source>
</reference>
<evidence type="ECO:0000256" key="7">
    <source>
        <dbReference type="PIRNR" id="PIRNR038919"/>
    </source>
</evidence>
<keyword evidence="10" id="KW-0378">Hydrolase</keyword>
<comment type="subcellular location">
    <subcellularLocation>
        <location evidence="2 7">Nucleus</location>
        <location evidence="2 7">Nucleolus</location>
    </subcellularLocation>
</comment>
<evidence type="ECO:0000259" key="9">
    <source>
        <dbReference type="PROSITE" id="PS51710"/>
    </source>
</evidence>
<dbReference type="GO" id="GO:0005525">
    <property type="term" value="F:GTP binding"/>
    <property type="evidence" value="ECO:0007669"/>
    <property type="project" value="UniProtKB-KW"/>
</dbReference>
<protein>
    <recommendedName>
        <fullName evidence="7">Nucleolar GTP-binding protein 1</fullName>
    </recommendedName>
</protein>
<dbReference type="FunFam" id="3.40.50.300:FF:000496">
    <property type="entry name" value="Nucleolar GTP-binding protein 1"/>
    <property type="match status" value="1"/>
</dbReference>
<dbReference type="InterPro" id="IPR012973">
    <property type="entry name" value="NOG_C"/>
</dbReference>
<dbReference type="GO" id="GO:0016787">
    <property type="term" value="F:hydrolase activity"/>
    <property type="evidence" value="ECO:0007669"/>
    <property type="project" value="UniProtKB-KW"/>
</dbReference>
<dbReference type="InterPro" id="IPR041623">
    <property type="entry name" value="NOG1_N"/>
</dbReference>
<dbReference type="SUPFAM" id="SSF52540">
    <property type="entry name" value="P-loop containing nucleoside triphosphate hydrolases"/>
    <property type="match status" value="1"/>
</dbReference>
<comment type="function">
    <text evidence="1 7">Involved in the biogenesis of the 60S ribosomal subunit.</text>
</comment>
<dbReference type="EMBL" id="KQ965741">
    <property type="protein sequence ID" value="KXS18591.1"/>
    <property type="molecule type" value="Genomic_DNA"/>
</dbReference>
<dbReference type="GO" id="GO:0005730">
    <property type="term" value="C:nucleolus"/>
    <property type="evidence" value="ECO:0007669"/>
    <property type="project" value="UniProtKB-SubCell"/>
</dbReference>
<dbReference type="PROSITE" id="PS51710">
    <property type="entry name" value="G_OBG"/>
    <property type="match status" value="1"/>
</dbReference>
<feature type="compositionally biased region" description="Polar residues" evidence="8">
    <location>
        <begin position="572"/>
        <end position="589"/>
    </location>
</feature>
<gene>
    <name evidence="10" type="ORF">M427DRAFT_153000</name>
</gene>
<dbReference type="FunFam" id="1.20.120.1190:FF:000001">
    <property type="entry name" value="Nucleolar GTP-binding protein 1"/>
    <property type="match status" value="1"/>
</dbReference>
<dbReference type="GO" id="GO:0030687">
    <property type="term" value="C:preribosome, large subunit precursor"/>
    <property type="evidence" value="ECO:0007669"/>
    <property type="project" value="EnsemblFungi"/>
</dbReference>
<evidence type="ECO:0000256" key="4">
    <source>
        <dbReference type="ARBA" id="ARBA00022741"/>
    </source>
</evidence>
<feature type="region of interest" description="Disordered" evidence="8">
    <location>
        <begin position="512"/>
        <end position="660"/>
    </location>
</feature>
<comment type="similarity">
    <text evidence="7">Belongs to the TRAFAC class OBG-HflX-like GTPase superfamily. OBG GTPase family. NOG subfamily.</text>
</comment>
<feature type="compositionally biased region" description="Basic and acidic residues" evidence="8">
    <location>
        <begin position="530"/>
        <end position="543"/>
    </location>
</feature>
<evidence type="ECO:0000313" key="10">
    <source>
        <dbReference type="EMBL" id="KXS18591.1"/>
    </source>
</evidence>
<keyword evidence="5" id="KW-0342">GTP-binding</keyword>
<dbReference type="OrthoDB" id="415015at2759"/>
<evidence type="ECO:0000256" key="2">
    <source>
        <dbReference type="ARBA" id="ARBA00004604"/>
    </source>
</evidence>
<name>A0A139APA7_GONPJ</name>
<evidence type="ECO:0000256" key="5">
    <source>
        <dbReference type="ARBA" id="ARBA00023134"/>
    </source>
</evidence>
<evidence type="ECO:0000313" key="11">
    <source>
        <dbReference type="Proteomes" id="UP000070544"/>
    </source>
</evidence>
<dbReference type="GO" id="GO:0006364">
    <property type="term" value="P:rRNA processing"/>
    <property type="evidence" value="ECO:0007669"/>
    <property type="project" value="EnsemblFungi"/>
</dbReference>
<dbReference type="Pfam" id="PF17835">
    <property type="entry name" value="NOG1_N"/>
    <property type="match status" value="1"/>
</dbReference>
<dbReference type="AlphaFoldDB" id="A0A139APA7"/>
<dbReference type="GO" id="GO:0000054">
    <property type="term" value="P:ribosomal subunit export from nucleus"/>
    <property type="evidence" value="ECO:0007669"/>
    <property type="project" value="EnsemblFungi"/>
</dbReference>
<accession>A0A139APA7</accession>
<dbReference type="InterPro" id="IPR010674">
    <property type="entry name" value="NOG1_Rossman_fold_dom"/>
</dbReference>
<keyword evidence="11" id="KW-1185">Reference proteome</keyword>
<evidence type="ECO:0000256" key="1">
    <source>
        <dbReference type="ARBA" id="ARBA00002889"/>
    </source>
</evidence>
<dbReference type="InterPro" id="IPR027417">
    <property type="entry name" value="P-loop_NTPase"/>
</dbReference>
<evidence type="ECO:0000256" key="8">
    <source>
        <dbReference type="SAM" id="MobiDB-lite"/>
    </source>
</evidence>
<keyword evidence="6 7" id="KW-0539">Nucleus</keyword>
<feature type="domain" description="OBG-type G" evidence="9">
    <location>
        <begin position="171"/>
        <end position="343"/>
    </location>
</feature>
<organism evidence="10 11">
    <name type="scientific">Gonapodya prolifera (strain JEL478)</name>
    <name type="common">Monoblepharis prolifera</name>
    <dbReference type="NCBI Taxonomy" id="1344416"/>
    <lineage>
        <taxon>Eukaryota</taxon>
        <taxon>Fungi</taxon>
        <taxon>Fungi incertae sedis</taxon>
        <taxon>Chytridiomycota</taxon>
        <taxon>Chytridiomycota incertae sedis</taxon>
        <taxon>Monoblepharidomycetes</taxon>
        <taxon>Monoblepharidales</taxon>
        <taxon>Gonapodyaceae</taxon>
        <taxon>Gonapodya</taxon>
    </lineage>
</organism>